<proteinExistence type="predicted"/>
<reference evidence="2" key="2">
    <citation type="submission" date="2021-04" db="EMBL/GenBank/DDBJ databases">
        <title>Saccharothrix algeriensis WGS.</title>
        <authorList>
            <person name="Stuskova K."/>
            <person name="Hakalova E."/>
            <person name="Tebbal A.B."/>
            <person name="Eichmeier A."/>
        </authorList>
    </citation>
    <scope>NUCLEOTIDE SEQUENCE</scope>
    <source>
        <strain evidence="2">NRRL B-24137</strain>
    </source>
</reference>
<evidence type="ECO:0000313" key="1">
    <source>
        <dbReference type="EMBL" id="MBM7814689.1"/>
    </source>
</evidence>
<dbReference type="Proteomes" id="UP000671828">
    <property type="component" value="Chromosome"/>
</dbReference>
<accession>A0A8T8HWU3</accession>
<dbReference type="EMBL" id="JAFBCL010000001">
    <property type="protein sequence ID" value="MBM7814689.1"/>
    <property type="molecule type" value="Genomic_DNA"/>
</dbReference>
<reference evidence="1 4" key="1">
    <citation type="submission" date="2021-01" db="EMBL/GenBank/DDBJ databases">
        <title>Sequencing the genomes of 1000 actinobacteria strains.</title>
        <authorList>
            <person name="Klenk H.-P."/>
        </authorList>
    </citation>
    <scope>NUCLEOTIDE SEQUENCE [LARGE SCALE GENOMIC DNA]</scope>
    <source>
        <strain evidence="1 4">DSM 44581</strain>
    </source>
</reference>
<evidence type="ECO:0000313" key="2">
    <source>
        <dbReference type="EMBL" id="QTR02978.1"/>
    </source>
</evidence>
<dbReference type="AlphaFoldDB" id="A0A8T8HWU3"/>
<protein>
    <recommendedName>
        <fullName evidence="5">NB-ARC domain-containing protein</fullName>
    </recommendedName>
</protein>
<dbReference type="EMBL" id="CP072788">
    <property type="protein sequence ID" value="QTR02978.1"/>
    <property type="molecule type" value="Genomic_DNA"/>
</dbReference>
<organism evidence="2 3">
    <name type="scientific">Saccharothrix algeriensis</name>
    <dbReference type="NCBI Taxonomy" id="173560"/>
    <lineage>
        <taxon>Bacteria</taxon>
        <taxon>Bacillati</taxon>
        <taxon>Actinomycetota</taxon>
        <taxon>Actinomycetes</taxon>
        <taxon>Pseudonocardiales</taxon>
        <taxon>Pseudonocardiaceae</taxon>
        <taxon>Saccharothrix</taxon>
    </lineage>
</organism>
<name>A0A8T8HWU3_9PSEU</name>
<dbReference type="Proteomes" id="UP001195724">
    <property type="component" value="Unassembled WGS sequence"/>
</dbReference>
<sequence>MRDAGSMAPVIHPIDGMGGVGKTALAVHPGYLVAEDYVVLLSDSSPRSWCRPPCKAAVRSGARMAGKRVLLILDYGVDAAQLRPLLHQGCRLQPDLMRRLLDQVKRARLLQATTATPWRCSGHLSAAQQ</sequence>
<dbReference type="RefSeq" id="WP_204845304.1">
    <property type="nucleotide sequence ID" value="NZ_JAFBCL010000001.1"/>
</dbReference>
<evidence type="ECO:0000313" key="4">
    <source>
        <dbReference type="Proteomes" id="UP001195724"/>
    </source>
</evidence>
<keyword evidence="4" id="KW-1185">Reference proteome</keyword>
<evidence type="ECO:0000313" key="3">
    <source>
        <dbReference type="Proteomes" id="UP000671828"/>
    </source>
</evidence>
<gene>
    <name evidence="2" type="ORF">J7S33_28950</name>
    <name evidence="1" type="ORF">JOE68_005554</name>
</gene>
<evidence type="ECO:0008006" key="5">
    <source>
        <dbReference type="Google" id="ProtNLM"/>
    </source>
</evidence>